<accession>A0A7M5WW43</accession>
<keyword evidence="2" id="KW-1185">Reference proteome</keyword>
<dbReference type="AlphaFoldDB" id="A0A7M5WW43"/>
<dbReference type="EnsemblMetazoa" id="CLYHEMT013763.1">
    <property type="protein sequence ID" value="CLYHEMP013763.1"/>
    <property type="gene ID" value="CLYHEMG013763"/>
</dbReference>
<evidence type="ECO:0000313" key="2">
    <source>
        <dbReference type="Proteomes" id="UP000594262"/>
    </source>
</evidence>
<evidence type="ECO:0000313" key="1">
    <source>
        <dbReference type="EnsemblMetazoa" id="CLYHEMP013763.1"/>
    </source>
</evidence>
<dbReference type="Proteomes" id="UP000594262">
    <property type="component" value="Unplaced"/>
</dbReference>
<organism evidence="1 2">
    <name type="scientific">Clytia hemisphaerica</name>
    <dbReference type="NCBI Taxonomy" id="252671"/>
    <lineage>
        <taxon>Eukaryota</taxon>
        <taxon>Metazoa</taxon>
        <taxon>Cnidaria</taxon>
        <taxon>Hydrozoa</taxon>
        <taxon>Hydroidolina</taxon>
        <taxon>Leptothecata</taxon>
        <taxon>Obeliida</taxon>
        <taxon>Clytiidae</taxon>
        <taxon>Clytia</taxon>
    </lineage>
</organism>
<proteinExistence type="predicted"/>
<sequence length="279" mass="32848">MIMDNNDYYFRSLSIRKIVLKFLTKVDTLEVAHHEDLRSIKDFVETEYSIPKHLQIYMLYNVTINSKETLTSTILNYYSNDDDKGILILNLIAKPPDTLHVSFSCPYYNLKDLNIGLPEMLKMVETSTIADVERKMAPYDVHVSLSPTLPSYDKLSDMKKENCHLFRIARDCGNSNTVELYVYRRIKVRLHSCKTCRLDVKERVFIIDSITKTIKDFIKDEFVHQTKLCCQEVDLRLFPDSPKDITVRSHLIDFPLNVDLNLQAVRSQWRFFRFLKFKN</sequence>
<protein>
    <submittedName>
        <fullName evidence="1">Uncharacterized protein</fullName>
    </submittedName>
</protein>
<name>A0A7M5WW43_9CNID</name>
<reference evidence="1" key="1">
    <citation type="submission" date="2021-01" db="UniProtKB">
        <authorList>
            <consortium name="EnsemblMetazoa"/>
        </authorList>
    </citation>
    <scope>IDENTIFICATION</scope>
</reference>